<comment type="subcellular location">
    <subcellularLocation>
        <location evidence="1">Cytoplasm</location>
    </subcellularLocation>
    <subcellularLocation>
        <location evidence="2">Secreted</location>
    </subcellularLocation>
</comment>
<evidence type="ECO:0000256" key="12">
    <source>
        <dbReference type="ARBA" id="ARBA00025427"/>
    </source>
</evidence>
<comment type="function">
    <text evidence="12">CNTF is a survival factor for various neuronal cell types. Seems to prevent the degeneration of motor axons after axotomy.</text>
</comment>
<keyword evidence="6" id="KW-0963">Cytoplasm</keyword>
<dbReference type="GO" id="GO:0030154">
    <property type="term" value="P:cell differentiation"/>
    <property type="evidence" value="ECO:0007669"/>
    <property type="project" value="UniProtKB-KW"/>
</dbReference>
<dbReference type="Gene3D" id="1.20.1250.10">
    <property type="match status" value="1"/>
</dbReference>
<keyword evidence="5" id="KW-0217">Developmental protein</keyword>
<evidence type="ECO:0000313" key="14">
    <source>
        <dbReference type="EMBL" id="KAI1882421.1"/>
    </source>
</evidence>
<reference evidence="14" key="1">
    <citation type="submission" date="2021-01" db="EMBL/GenBank/DDBJ databases">
        <authorList>
            <person name="Zahm M."/>
            <person name="Roques C."/>
            <person name="Cabau C."/>
            <person name="Klopp C."/>
            <person name="Donnadieu C."/>
            <person name="Jouanno E."/>
            <person name="Lampietro C."/>
            <person name="Louis A."/>
            <person name="Herpin A."/>
            <person name="Echchiki A."/>
            <person name="Berthelot C."/>
            <person name="Parey E."/>
            <person name="Roest-Crollius H."/>
            <person name="Braasch I."/>
            <person name="Postlethwait J."/>
            <person name="Bobe J."/>
            <person name="Montfort J."/>
            <person name="Bouchez O."/>
            <person name="Begum T."/>
            <person name="Mejri S."/>
            <person name="Adams A."/>
            <person name="Chen W.-J."/>
            <person name="Guiguen Y."/>
        </authorList>
    </citation>
    <scope>NUCLEOTIDE SEQUENCE</scope>
    <source>
        <tissue evidence="14">Blood</tissue>
    </source>
</reference>
<evidence type="ECO:0000256" key="1">
    <source>
        <dbReference type="ARBA" id="ARBA00004496"/>
    </source>
</evidence>
<dbReference type="InterPro" id="IPR000151">
    <property type="entry name" value="Ciliary_neurotrophic_fac_CNTF"/>
</dbReference>
<dbReference type="GO" id="GO:0005737">
    <property type="term" value="C:cytoplasm"/>
    <property type="evidence" value="ECO:0007669"/>
    <property type="project" value="UniProtKB-SubCell"/>
</dbReference>
<evidence type="ECO:0000256" key="2">
    <source>
        <dbReference type="ARBA" id="ARBA00004613"/>
    </source>
</evidence>
<dbReference type="InterPro" id="IPR001581">
    <property type="entry name" value="Leukemia_IF/oncostatin"/>
</dbReference>
<feature type="chain" id="PRO_5035744924" description="Ciliary neurotrophic factor" evidence="13">
    <location>
        <begin position="30"/>
        <end position="236"/>
    </location>
</feature>
<evidence type="ECO:0000256" key="5">
    <source>
        <dbReference type="ARBA" id="ARBA00022473"/>
    </source>
</evidence>
<dbReference type="PANTHER" id="PTHR15196:SF0">
    <property type="entry name" value="CILIARY NEUROTROPHIC FACTOR"/>
    <property type="match status" value="1"/>
</dbReference>
<dbReference type="EMBL" id="JAERUA010000025">
    <property type="protein sequence ID" value="KAI1882421.1"/>
    <property type="molecule type" value="Genomic_DNA"/>
</dbReference>
<dbReference type="InterPro" id="IPR009079">
    <property type="entry name" value="4_helix_cytokine-like_core"/>
</dbReference>
<keyword evidence="9" id="KW-0221">Differentiation</keyword>
<keyword evidence="13" id="KW-0732">Signal</keyword>
<dbReference type="GO" id="GO:0007399">
    <property type="term" value="P:nervous system development"/>
    <property type="evidence" value="ECO:0007669"/>
    <property type="project" value="UniProtKB-KW"/>
</dbReference>
<dbReference type="AlphaFoldDB" id="A0A8T3CEG0"/>
<feature type="signal peptide" evidence="13">
    <location>
        <begin position="1"/>
        <end position="29"/>
    </location>
</feature>
<evidence type="ECO:0000256" key="8">
    <source>
        <dbReference type="ARBA" id="ARBA00022525"/>
    </source>
</evidence>
<evidence type="ECO:0000256" key="4">
    <source>
        <dbReference type="ARBA" id="ARBA00015150"/>
    </source>
</evidence>
<sequence>MAVQLEWRSPALALLSVVMVLTSVLPLMAEGCRTGAECSCILHRSTRLSRLMTKQAEDLLTTYIASQGDFSDLFCKLPVNDIPRAEISGRGSLERLRNVHATLGQFQQHIAMVTEEQRNLQAPGSPLLAGLEGAQAQVTNLAASVAALLQILHPNIPTEADGSRPYDPALAAARNVFQQKIYGCAVLSRHRDFLSNVQQELKDLKVKVQECGSRTVRSLRGIDPRRVRRGVVTSGH</sequence>
<protein>
    <recommendedName>
        <fullName evidence="4">Ciliary neurotrophic factor</fullName>
    </recommendedName>
</protein>
<dbReference type="GO" id="GO:0005127">
    <property type="term" value="F:ciliary neurotrophic factor receptor binding"/>
    <property type="evidence" value="ECO:0007669"/>
    <property type="project" value="InterPro"/>
</dbReference>
<dbReference type="GO" id="GO:0006955">
    <property type="term" value="P:immune response"/>
    <property type="evidence" value="ECO:0007669"/>
    <property type="project" value="InterPro"/>
</dbReference>
<accession>A0A8T3CEG0</accession>
<dbReference type="GO" id="GO:0008083">
    <property type="term" value="F:growth factor activity"/>
    <property type="evidence" value="ECO:0007669"/>
    <property type="project" value="UniProtKB-KW"/>
</dbReference>
<evidence type="ECO:0000256" key="11">
    <source>
        <dbReference type="ARBA" id="ARBA00023030"/>
    </source>
</evidence>
<dbReference type="PANTHER" id="PTHR15196">
    <property type="entry name" value="CILIARY NEUROTROPHIC FACTOR"/>
    <property type="match status" value="1"/>
</dbReference>
<organism evidence="14 15">
    <name type="scientific">Albula goreensis</name>
    <dbReference type="NCBI Taxonomy" id="1534307"/>
    <lineage>
        <taxon>Eukaryota</taxon>
        <taxon>Metazoa</taxon>
        <taxon>Chordata</taxon>
        <taxon>Craniata</taxon>
        <taxon>Vertebrata</taxon>
        <taxon>Euteleostomi</taxon>
        <taxon>Actinopterygii</taxon>
        <taxon>Neopterygii</taxon>
        <taxon>Teleostei</taxon>
        <taxon>Albuliformes</taxon>
        <taxon>Albulidae</taxon>
        <taxon>Albula</taxon>
    </lineage>
</organism>
<evidence type="ECO:0000256" key="3">
    <source>
        <dbReference type="ARBA" id="ARBA00007988"/>
    </source>
</evidence>
<dbReference type="OrthoDB" id="9943465at2759"/>
<dbReference type="Proteomes" id="UP000829720">
    <property type="component" value="Unassembled WGS sequence"/>
</dbReference>
<keyword evidence="7" id="KW-0202">Cytokine</keyword>
<dbReference type="Pfam" id="PF01291">
    <property type="entry name" value="LIF_OSM"/>
    <property type="match status" value="1"/>
</dbReference>
<dbReference type="SUPFAM" id="SSF47266">
    <property type="entry name" value="4-helical cytokines"/>
    <property type="match status" value="1"/>
</dbReference>
<comment type="caution">
    <text evidence="14">The sequence shown here is derived from an EMBL/GenBank/DDBJ whole genome shotgun (WGS) entry which is preliminary data.</text>
</comment>
<dbReference type="GO" id="GO:0043524">
    <property type="term" value="P:negative regulation of neuron apoptotic process"/>
    <property type="evidence" value="ECO:0007669"/>
    <property type="project" value="InterPro"/>
</dbReference>
<evidence type="ECO:0000256" key="10">
    <source>
        <dbReference type="ARBA" id="ARBA00022902"/>
    </source>
</evidence>
<evidence type="ECO:0000256" key="13">
    <source>
        <dbReference type="SAM" id="SignalP"/>
    </source>
</evidence>
<evidence type="ECO:0000313" key="15">
    <source>
        <dbReference type="Proteomes" id="UP000829720"/>
    </source>
</evidence>
<dbReference type="GO" id="GO:0005615">
    <property type="term" value="C:extracellular space"/>
    <property type="evidence" value="ECO:0007669"/>
    <property type="project" value="UniProtKB-KW"/>
</dbReference>
<keyword evidence="10" id="KW-0524">Neurogenesis</keyword>
<evidence type="ECO:0000256" key="9">
    <source>
        <dbReference type="ARBA" id="ARBA00022782"/>
    </source>
</evidence>
<keyword evidence="11" id="KW-0339">Growth factor</keyword>
<comment type="similarity">
    <text evidence="3">Belongs to the CNTF family.</text>
</comment>
<dbReference type="GO" id="GO:0005125">
    <property type="term" value="F:cytokine activity"/>
    <property type="evidence" value="ECO:0007669"/>
    <property type="project" value="UniProtKB-KW"/>
</dbReference>
<name>A0A8T3CEG0_9TELE</name>
<keyword evidence="15" id="KW-1185">Reference proteome</keyword>
<dbReference type="GO" id="GO:0070120">
    <property type="term" value="P:ciliary neurotrophic factor-mediated signaling pathway"/>
    <property type="evidence" value="ECO:0007669"/>
    <property type="project" value="InterPro"/>
</dbReference>
<proteinExistence type="inferred from homology"/>
<evidence type="ECO:0000256" key="6">
    <source>
        <dbReference type="ARBA" id="ARBA00022490"/>
    </source>
</evidence>
<gene>
    <name evidence="14" type="ORF">AGOR_G00250520</name>
</gene>
<keyword evidence="8" id="KW-0964">Secreted</keyword>
<evidence type="ECO:0000256" key="7">
    <source>
        <dbReference type="ARBA" id="ARBA00022514"/>
    </source>
</evidence>